<comment type="caution">
    <text evidence="4">The sequence shown here is derived from an EMBL/GenBank/DDBJ whole genome shotgun (WGS) entry which is preliminary data.</text>
</comment>
<dbReference type="Gene3D" id="3.40.50.300">
    <property type="entry name" value="P-loop containing nucleotide triphosphate hydrolases"/>
    <property type="match status" value="1"/>
</dbReference>
<dbReference type="eggNOG" id="COG3378">
    <property type="taxonomic scope" value="Bacteria"/>
</dbReference>
<name>A3V1V5_9RHOB</name>
<accession>A3V1V5</accession>
<dbReference type="Pfam" id="PF19263">
    <property type="entry name" value="DUF5906"/>
    <property type="match status" value="1"/>
</dbReference>
<dbReference type="Proteomes" id="UP000004507">
    <property type="component" value="Unassembled WGS sequence"/>
</dbReference>
<feature type="domain" description="SF3 helicase" evidence="3">
    <location>
        <begin position="227"/>
        <end position="381"/>
    </location>
</feature>
<evidence type="ECO:0000256" key="2">
    <source>
        <dbReference type="ARBA" id="ARBA00022840"/>
    </source>
</evidence>
<protein>
    <recommendedName>
        <fullName evidence="3">SF3 helicase domain-containing protein</fullName>
    </recommendedName>
</protein>
<evidence type="ECO:0000313" key="5">
    <source>
        <dbReference type="Proteomes" id="UP000004507"/>
    </source>
</evidence>
<gene>
    <name evidence="4" type="ORF">SKA53_11039</name>
</gene>
<evidence type="ECO:0000259" key="3">
    <source>
        <dbReference type="PROSITE" id="PS51206"/>
    </source>
</evidence>
<keyword evidence="2" id="KW-0067">ATP-binding</keyword>
<reference evidence="4 5" key="1">
    <citation type="submission" date="2006-01" db="EMBL/GenBank/DDBJ databases">
        <authorList>
            <person name="Hagstrom A."/>
            <person name="Ferriera S."/>
            <person name="Johnson J."/>
            <person name="Kravitz S."/>
            <person name="Halpern A."/>
            <person name="Remington K."/>
            <person name="Beeson K."/>
            <person name="Tran B."/>
            <person name="Rogers Y.-H."/>
            <person name="Friedman R."/>
            <person name="Venter J.C."/>
        </authorList>
    </citation>
    <scope>NUCLEOTIDE SEQUENCE [LARGE SCALE GENOMIC DNA]</scope>
    <source>
        <strain evidence="4 5">SKA53</strain>
    </source>
</reference>
<dbReference type="STRING" id="314232.SKA53_11039"/>
<sequence length="619" mass="71013">MKENGIQIDIEQDLLADAISETHGQPYTDDEIELLALDHELTDFQQLQIEIHDELFQCGMGWDTRASWEDIHHAEDGEDTKETLRLKREVQLYAASCFVQHKRKYIDVETHFELTDLEIFRALSQKIAQKFYKWYRSKKLRAAMIDEISFAVVNGTTIDPRMCFALYSGKKYMLPGNSAKRLWRNGYCDLNVWVEPSYRQEAPVDRDDAKPLGSLQDLIDFAIATPLERQILLDWLGWSLKHENLKPRWAIFLYSETKGTGKSTLLELGQALFGEANTANENGIEGLTQRFSIDSLSKKFIKVEEVKLSSHSDAGNKMKDYITGETAMLDVKNLSKQTIRLKCAFMLTTNHKPTWLEGGERRYFLIDMNHEGHAYGDRKDAFDAITATFRADLANPKQLKRWYLELVGRSYHTDFDPIILKPQKIGSLLMKELMGEARIEVQDVLEDLLSVYNVTIIPSADQQLLVNHLRLKGQQALRNLLRDLGWVPASIRFDGKTQRVWARGGGSLKNGRVDAPLLSQELDGAIPLGFTWWPISQAISKGWNELTAHVLRPGRYKHTKTEKGKTTVEYELHGRPEENYARGPFADSTSDTDFESYLWQQTKEPVDDLSNLSKEDLKF</sequence>
<evidence type="ECO:0000313" key="4">
    <source>
        <dbReference type="EMBL" id="EAQ08256.1"/>
    </source>
</evidence>
<dbReference type="AlphaFoldDB" id="A3V1V5"/>
<dbReference type="HOGENOM" id="CLU_441315_0_0_5"/>
<dbReference type="EMBL" id="AAMS01000001">
    <property type="protein sequence ID" value="EAQ08256.1"/>
    <property type="molecule type" value="Genomic_DNA"/>
</dbReference>
<keyword evidence="1" id="KW-0547">Nucleotide-binding</keyword>
<dbReference type="InterPro" id="IPR045455">
    <property type="entry name" value="NrS-1_pol-like_helicase"/>
</dbReference>
<dbReference type="InterPro" id="IPR014015">
    <property type="entry name" value="Helicase_SF3_DNA-vir"/>
</dbReference>
<dbReference type="InterPro" id="IPR027417">
    <property type="entry name" value="P-loop_NTPase"/>
</dbReference>
<dbReference type="GO" id="GO:0005524">
    <property type="term" value="F:ATP binding"/>
    <property type="evidence" value="ECO:0007669"/>
    <property type="project" value="UniProtKB-KW"/>
</dbReference>
<keyword evidence="5" id="KW-1185">Reference proteome</keyword>
<evidence type="ECO:0000256" key="1">
    <source>
        <dbReference type="ARBA" id="ARBA00022741"/>
    </source>
</evidence>
<organism evidence="4 5">
    <name type="scientific">Yoonia vestfoldensis SKA53</name>
    <dbReference type="NCBI Taxonomy" id="314232"/>
    <lineage>
        <taxon>Bacteria</taxon>
        <taxon>Pseudomonadati</taxon>
        <taxon>Pseudomonadota</taxon>
        <taxon>Alphaproteobacteria</taxon>
        <taxon>Rhodobacterales</taxon>
        <taxon>Paracoccaceae</taxon>
        <taxon>Yoonia</taxon>
    </lineage>
</organism>
<proteinExistence type="predicted"/>
<dbReference type="PROSITE" id="PS51206">
    <property type="entry name" value="SF3_HELICASE_1"/>
    <property type="match status" value="1"/>
</dbReference>